<comment type="similarity">
    <text evidence="1">Belongs to the AHA1 family.</text>
</comment>
<evidence type="ECO:0000313" key="4">
    <source>
        <dbReference type="Proteomes" id="UP000076234"/>
    </source>
</evidence>
<organism evidence="3 4">
    <name type="scientific">Sphingopyxis terrae subsp. terrae NBRC 15098</name>
    <dbReference type="NCBI Taxonomy" id="1219058"/>
    <lineage>
        <taxon>Bacteria</taxon>
        <taxon>Pseudomonadati</taxon>
        <taxon>Pseudomonadota</taxon>
        <taxon>Alphaproteobacteria</taxon>
        <taxon>Sphingomonadales</taxon>
        <taxon>Sphingomonadaceae</taxon>
        <taxon>Sphingopyxis</taxon>
    </lineage>
</organism>
<protein>
    <submittedName>
        <fullName evidence="3">ATPase</fullName>
    </submittedName>
</protein>
<evidence type="ECO:0000259" key="2">
    <source>
        <dbReference type="Pfam" id="PF08327"/>
    </source>
</evidence>
<feature type="domain" description="Activator of Hsp90 ATPase homologue 1/2-like C-terminal" evidence="2">
    <location>
        <begin position="14"/>
        <end position="145"/>
    </location>
</feature>
<dbReference type="SUPFAM" id="SSF55961">
    <property type="entry name" value="Bet v1-like"/>
    <property type="match status" value="1"/>
</dbReference>
<reference evidence="4" key="1">
    <citation type="submission" date="2015-11" db="EMBL/GenBank/DDBJ databases">
        <title>Complete genome sequence of a polyethylene glycol-degrading strain Sphingopyxis terrae strain 203-1 (NBRC 15098).</title>
        <authorList>
            <person name="Yoshiyuki O."/>
            <person name="Shouta N."/>
            <person name="Nagata Y."/>
            <person name="Numata M."/>
            <person name="Tsuchikane K."/>
            <person name="Hosoyama A."/>
            <person name="Yamazoe A."/>
            <person name="Tsuda M."/>
            <person name="Fujita N."/>
            <person name="Kawai F."/>
        </authorList>
    </citation>
    <scope>NUCLEOTIDE SEQUENCE [LARGE SCALE GENOMIC DNA]</scope>
    <source>
        <strain evidence="4">203-1</strain>
    </source>
</reference>
<dbReference type="CDD" id="cd08901">
    <property type="entry name" value="SRPBCC_CalC_Aha1-like_8"/>
    <property type="match status" value="1"/>
</dbReference>
<sequence length="160" mass="17786">MELKFRVAARIAKSVHEVFEAVADPAQLSRYFTTGGAQGRLETGAVVTWDFHDYPGAFPVHVIEVVQDEKIVLEWAAYEGQAPGVEGGTMEDAAYRTRVTMTFKPLDDGRTLVEIAEGGWRETQAALDGSYGNCHGWTQMLCALKLWVERGVNLRADFYV</sequence>
<dbReference type="Gene3D" id="3.30.530.20">
    <property type="match status" value="1"/>
</dbReference>
<dbReference type="EMBL" id="CP013342">
    <property type="protein sequence ID" value="AMU93514.1"/>
    <property type="molecule type" value="Genomic_DNA"/>
</dbReference>
<evidence type="ECO:0000313" key="3">
    <source>
        <dbReference type="EMBL" id="AMU93514.1"/>
    </source>
</evidence>
<dbReference type="InterPro" id="IPR013538">
    <property type="entry name" value="ASHA1/2-like_C"/>
</dbReference>
<name>A0A142VUQ4_9SPHN</name>
<gene>
    <name evidence="3" type="ORF">AOA14_02705</name>
</gene>
<evidence type="ECO:0000256" key="1">
    <source>
        <dbReference type="ARBA" id="ARBA00006817"/>
    </source>
</evidence>
<dbReference type="KEGG" id="ster:AOA14_02705"/>
<reference evidence="3 4" key="2">
    <citation type="journal article" date="2016" name="Genome Announc.">
        <title>Complete Genome Sequence of Sphingopyxis terrae Strain 203-1 (NBRC 111660), a Polyethylene Glycol Degrader.</title>
        <authorList>
            <person name="Ohtsubo Y."/>
            <person name="Nonoyama S."/>
            <person name="Nagata Y."/>
            <person name="Numata M."/>
            <person name="Tsuchikane K."/>
            <person name="Hosoyama A."/>
            <person name="Yamazoe A."/>
            <person name="Tsuda M."/>
            <person name="Fujita N."/>
            <person name="Kawai F."/>
        </authorList>
    </citation>
    <scope>NUCLEOTIDE SEQUENCE [LARGE SCALE GENOMIC DNA]</scope>
    <source>
        <strain evidence="3 4">203-1</strain>
    </source>
</reference>
<dbReference type="Proteomes" id="UP000076234">
    <property type="component" value="Chromosome"/>
</dbReference>
<dbReference type="RefSeq" id="WP_062900660.1">
    <property type="nucleotide sequence ID" value="NZ_CP013342.1"/>
</dbReference>
<dbReference type="STRING" id="1219058.AOA14_02705"/>
<accession>A0A142VUQ4</accession>
<dbReference type="Pfam" id="PF08327">
    <property type="entry name" value="AHSA1"/>
    <property type="match status" value="1"/>
</dbReference>
<dbReference type="InterPro" id="IPR023393">
    <property type="entry name" value="START-like_dom_sf"/>
</dbReference>
<dbReference type="AlphaFoldDB" id="A0A142VUQ4"/>
<proteinExistence type="inferred from homology"/>